<dbReference type="AlphaFoldDB" id="A0AAD7VYD4"/>
<protein>
    <submittedName>
        <fullName evidence="1">Uncharacterized protein</fullName>
    </submittedName>
</protein>
<evidence type="ECO:0000313" key="1">
    <source>
        <dbReference type="EMBL" id="KAJ8361922.1"/>
    </source>
</evidence>
<sequence>MVQRYSMDTLLYEEDFEDKEQNVYERMPWLEFWGKGKDYNTRPSPRLFCSQLQQHLVPRGLQEKKAKSPFPDASKFSSFRELLEVCTDPSYRGYSRRRSDHLIIVNS</sequence>
<dbReference type="InterPro" id="IPR027417">
    <property type="entry name" value="P-loop_NTPase"/>
</dbReference>
<gene>
    <name evidence="1" type="ORF">AAFF_G00410790</name>
</gene>
<dbReference type="Gene3D" id="3.40.50.300">
    <property type="entry name" value="P-loop containing nucleotide triphosphate hydrolases"/>
    <property type="match status" value="1"/>
</dbReference>
<proteinExistence type="predicted"/>
<name>A0AAD7VYD4_9TELE</name>
<dbReference type="Proteomes" id="UP001221898">
    <property type="component" value="Unassembled WGS sequence"/>
</dbReference>
<accession>A0AAD7VYD4</accession>
<dbReference type="EMBL" id="JAINUG010000829">
    <property type="protein sequence ID" value="KAJ8361922.1"/>
    <property type="molecule type" value="Genomic_DNA"/>
</dbReference>
<evidence type="ECO:0000313" key="2">
    <source>
        <dbReference type="Proteomes" id="UP001221898"/>
    </source>
</evidence>
<reference evidence="1" key="1">
    <citation type="journal article" date="2023" name="Science">
        <title>Genome structures resolve the early diversification of teleost fishes.</title>
        <authorList>
            <person name="Parey E."/>
            <person name="Louis A."/>
            <person name="Montfort J."/>
            <person name="Bouchez O."/>
            <person name="Roques C."/>
            <person name="Iampietro C."/>
            <person name="Lluch J."/>
            <person name="Castinel A."/>
            <person name="Donnadieu C."/>
            <person name="Desvignes T."/>
            <person name="Floi Bucao C."/>
            <person name="Jouanno E."/>
            <person name="Wen M."/>
            <person name="Mejri S."/>
            <person name="Dirks R."/>
            <person name="Jansen H."/>
            <person name="Henkel C."/>
            <person name="Chen W.J."/>
            <person name="Zahm M."/>
            <person name="Cabau C."/>
            <person name="Klopp C."/>
            <person name="Thompson A.W."/>
            <person name="Robinson-Rechavi M."/>
            <person name="Braasch I."/>
            <person name="Lecointre G."/>
            <person name="Bobe J."/>
            <person name="Postlethwait J.H."/>
            <person name="Berthelot C."/>
            <person name="Roest Crollius H."/>
            <person name="Guiguen Y."/>
        </authorList>
    </citation>
    <scope>NUCLEOTIDE SEQUENCE</scope>
    <source>
        <strain evidence="1">NC1722</strain>
    </source>
</reference>
<comment type="caution">
    <text evidence="1">The sequence shown here is derived from an EMBL/GenBank/DDBJ whole genome shotgun (WGS) entry which is preliminary data.</text>
</comment>
<organism evidence="1 2">
    <name type="scientific">Aldrovandia affinis</name>
    <dbReference type="NCBI Taxonomy" id="143900"/>
    <lineage>
        <taxon>Eukaryota</taxon>
        <taxon>Metazoa</taxon>
        <taxon>Chordata</taxon>
        <taxon>Craniata</taxon>
        <taxon>Vertebrata</taxon>
        <taxon>Euteleostomi</taxon>
        <taxon>Actinopterygii</taxon>
        <taxon>Neopterygii</taxon>
        <taxon>Teleostei</taxon>
        <taxon>Notacanthiformes</taxon>
        <taxon>Halosauridae</taxon>
        <taxon>Aldrovandia</taxon>
    </lineage>
</organism>
<keyword evidence="2" id="KW-1185">Reference proteome</keyword>